<gene>
    <name evidence="1" type="ORF">AVEN_180370_1</name>
</gene>
<proteinExistence type="predicted"/>
<reference evidence="1 2" key="1">
    <citation type="journal article" date="2019" name="Sci. Rep.">
        <title>Orb-weaving spider Araneus ventricosus genome elucidates the spidroin gene catalogue.</title>
        <authorList>
            <person name="Kono N."/>
            <person name="Nakamura H."/>
            <person name="Ohtoshi R."/>
            <person name="Moran D.A.P."/>
            <person name="Shinohara A."/>
            <person name="Yoshida Y."/>
            <person name="Fujiwara M."/>
            <person name="Mori M."/>
            <person name="Tomita M."/>
            <person name="Arakawa K."/>
        </authorList>
    </citation>
    <scope>NUCLEOTIDE SEQUENCE [LARGE SCALE GENOMIC DNA]</scope>
</reference>
<evidence type="ECO:0000313" key="1">
    <source>
        <dbReference type="EMBL" id="GBN65723.1"/>
    </source>
</evidence>
<name>A0A4Y2QQZ3_ARAVE</name>
<dbReference type="EMBL" id="BGPR01014554">
    <property type="protein sequence ID" value="GBN65723.1"/>
    <property type="molecule type" value="Genomic_DNA"/>
</dbReference>
<keyword evidence="2" id="KW-1185">Reference proteome</keyword>
<dbReference type="AlphaFoldDB" id="A0A4Y2QQZ3"/>
<sequence>MGTSDRLVCHALQERVQGLPEATVSLLRDLEYPLTLWKHGVERSLTEDPLFSNLAPRSSDLDPRSLKTNRNLERRNFADKGWHKDDVHHISNNIDRQ</sequence>
<protein>
    <submittedName>
        <fullName evidence="1">Uncharacterized protein</fullName>
    </submittedName>
</protein>
<evidence type="ECO:0000313" key="2">
    <source>
        <dbReference type="Proteomes" id="UP000499080"/>
    </source>
</evidence>
<dbReference type="Proteomes" id="UP000499080">
    <property type="component" value="Unassembled WGS sequence"/>
</dbReference>
<organism evidence="1 2">
    <name type="scientific">Araneus ventricosus</name>
    <name type="common">Orbweaver spider</name>
    <name type="synonym">Epeira ventricosa</name>
    <dbReference type="NCBI Taxonomy" id="182803"/>
    <lineage>
        <taxon>Eukaryota</taxon>
        <taxon>Metazoa</taxon>
        <taxon>Ecdysozoa</taxon>
        <taxon>Arthropoda</taxon>
        <taxon>Chelicerata</taxon>
        <taxon>Arachnida</taxon>
        <taxon>Araneae</taxon>
        <taxon>Araneomorphae</taxon>
        <taxon>Entelegynae</taxon>
        <taxon>Araneoidea</taxon>
        <taxon>Araneidae</taxon>
        <taxon>Araneus</taxon>
    </lineage>
</organism>
<comment type="caution">
    <text evidence="1">The sequence shown here is derived from an EMBL/GenBank/DDBJ whole genome shotgun (WGS) entry which is preliminary data.</text>
</comment>
<accession>A0A4Y2QQZ3</accession>